<name>E9HH71_DAPPU</name>
<dbReference type="KEGG" id="dpx:DAPPUDRAFT_259407"/>
<proteinExistence type="predicted"/>
<accession>E9HH71</accession>
<dbReference type="Proteomes" id="UP000000305">
    <property type="component" value="Unassembled WGS sequence"/>
</dbReference>
<feature type="region of interest" description="Disordered" evidence="1">
    <location>
        <begin position="1"/>
        <end position="21"/>
    </location>
</feature>
<protein>
    <submittedName>
        <fullName evidence="2">Uncharacterized protein</fullName>
    </submittedName>
</protein>
<evidence type="ECO:0000313" key="3">
    <source>
        <dbReference type="Proteomes" id="UP000000305"/>
    </source>
</evidence>
<evidence type="ECO:0000313" key="2">
    <source>
        <dbReference type="EMBL" id="EFX68888.1"/>
    </source>
</evidence>
<keyword evidence="3" id="KW-1185">Reference proteome</keyword>
<dbReference type="AlphaFoldDB" id="E9HH71"/>
<gene>
    <name evidence="2" type="ORF">DAPPUDRAFT_259407</name>
</gene>
<dbReference type="HOGENOM" id="CLU_2123491_0_0_1"/>
<dbReference type="InParanoid" id="E9HH71"/>
<organism evidence="2 3">
    <name type="scientific">Daphnia pulex</name>
    <name type="common">Water flea</name>
    <dbReference type="NCBI Taxonomy" id="6669"/>
    <lineage>
        <taxon>Eukaryota</taxon>
        <taxon>Metazoa</taxon>
        <taxon>Ecdysozoa</taxon>
        <taxon>Arthropoda</taxon>
        <taxon>Crustacea</taxon>
        <taxon>Branchiopoda</taxon>
        <taxon>Diplostraca</taxon>
        <taxon>Cladocera</taxon>
        <taxon>Anomopoda</taxon>
        <taxon>Daphniidae</taxon>
        <taxon>Daphnia</taxon>
    </lineage>
</organism>
<dbReference type="EMBL" id="GL732646">
    <property type="protein sequence ID" value="EFX68888.1"/>
    <property type="molecule type" value="Genomic_DNA"/>
</dbReference>
<reference evidence="2 3" key="1">
    <citation type="journal article" date="2011" name="Science">
        <title>The ecoresponsive genome of Daphnia pulex.</title>
        <authorList>
            <person name="Colbourne J.K."/>
            <person name="Pfrender M.E."/>
            <person name="Gilbert D."/>
            <person name="Thomas W.K."/>
            <person name="Tucker A."/>
            <person name="Oakley T.H."/>
            <person name="Tokishita S."/>
            <person name="Aerts A."/>
            <person name="Arnold G.J."/>
            <person name="Basu M.K."/>
            <person name="Bauer D.J."/>
            <person name="Caceres C.E."/>
            <person name="Carmel L."/>
            <person name="Casola C."/>
            <person name="Choi J.H."/>
            <person name="Detter J.C."/>
            <person name="Dong Q."/>
            <person name="Dusheyko S."/>
            <person name="Eads B.D."/>
            <person name="Frohlich T."/>
            <person name="Geiler-Samerotte K.A."/>
            <person name="Gerlach D."/>
            <person name="Hatcher P."/>
            <person name="Jogdeo S."/>
            <person name="Krijgsveld J."/>
            <person name="Kriventseva E.V."/>
            <person name="Kultz D."/>
            <person name="Laforsch C."/>
            <person name="Lindquist E."/>
            <person name="Lopez J."/>
            <person name="Manak J.R."/>
            <person name="Muller J."/>
            <person name="Pangilinan J."/>
            <person name="Patwardhan R.P."/>
            <person name="Pitluck S."/>
            <person name="Pritham E.J."/>
            <person name="Rechtsteiner A."/>
            <person name="Rho M."/>
            <person name="Rogozin I.B."/>
            <person name="Sakarya O."/>
            <person name="Salamov A."/>
            <person name="Schaack S."/>
            <person name="Shapiro H."/>
            <person name="Shiga Y."/>
            <person name="Skalitzky C."/>
            <person name="Smith Z."/>
            <person name="Souvorov A."/>
            <person name="Sung W."/>
            <person name="Tang Z."/>
            <person name="Tsuchiya D."/>
            <person name="Tu H."/>
            <person name="Vos H."/>
            <person name="Wang M."/>
            <person name="Wolf Y.I."/>
            <person name="Yamagata H."/>
            <person name="Yamada T."/>
            <person name="Ye Y."/>
            <person name="Shaw J.R."/>
            <person name="Andrews J."/>
            <person name="Crease T.J."/>
            <person name="Tang H."/>
            <person name="Lucas S.M."/>
            <person name="Robertson H.M."/>
            <person name="Bork P."/>
            <person name="Koonin E.V."/>
            <person name="Zdobnov E.M."/>
            <person name="Grigoriev I.V."/>
            <person name="Lynch M."/>
            <person name="Boore J.L."/>
        </authorList>
    </citation>
    <scope>NUCLEOTIDE SEQUENCE [LARGE SCALE GENOMIC DNA]</scope>
</reference>
<evidence type="ECO:0000256" key="1">
    <source>
        <dbReference type="SAM" id="MobiDB-lite"/>
    </source>
</evidence>
<feature type="compositionally biased region" description="Basic and acidic residues" evidence="1">
    <location>
        <begin position="1"/>
        <end position="15"/>
    </location>
</feature>
<sequence length="114" mass="13084">MAAPREKANKNKGDKMATSTQLQREITQNIPTEIWTTKEQVTRALVLRPTEEFCQQLQKAFLPFITNSSRALNMRYLTTNYRSVLTSATLGDDIQSLKQLVLRQPVTLRLEESE</sequence>